<feature type="compositionally biased region" description="Low complexity" evidence="2">
    <location>
        <begin position="405"/>
        <end position="418"/>
    </location>
</feature>
<comment type="caution">
    <text evidence="5">The sequence shown here is derived from an EMBL/GenBank/DDBJ whole genome shotgun (WGS) entry which is preliminary data.</text>
</comment>
<dbReference type="PROSITE" id="PS51399">
    <property type="entry name" value="SEP"/>
    <property type="match status" value="1"/>
</dbReference>
<proteinExistence type="predicted"/>
<dbReference type="Gene3D" id="3.30.420.210">
    <property type="entry name" value="SEP domain"/>
    <property type="match status" value="1"/>
</dbReference>
<organism evidence="5 6">
    <name type="scientific">Hibiscus sabdariffa</name>
    <name type="common">roselle</name>
    <dbReference type="NCBI Taxonomy" id="183260"/>
    <lineage>
        <taxon>Eukaryota</taxon>
        <taxon>Viridiplantae</taxon>
        <taxon>Streptophyta</taxon>
        <taxon>Embryophyta</taxon>
        <taxon>Tracheophyta</taxon>
        <taxon>Spermatophyta</taxon>
        <taxon>Magnoliopsida</taxon>
        <taxon>eudicotyledons</taxon>
        <taxon>Gunneridae</taxon>
        <taxon>Pentapetalae</taxon>
        <taxon>rosids</taxon>
        <taxon>malvids</taxon>
        <taxon>Malvales</taxon>
        <taxon>Malvaceae</taxon>
        <taxon>Malvoideae</taxon>
        <taxon>Hibiscus</taxon>
    </lineage>
</organism>
<feature type="compositionally biased region" description="Low complexity" evidence="2">
    <location>
        <begin position="389"/>
        <end position="398"/>
    </location>
</feature>
<dbReference type="CDD" id="cd01770">
    <property type="entry name" value="UBX_UBXN2"/>
    <property type="match status" value="1"/>
</dbReference>
<dbReference type="InterPro" id="IPR012989">
    <property type="entry name" value="SEP_domain"/>
</dbReference>
<feature type="region of interest" description="Disordered" evidence="2">
    <location>
        <begin position="386"/>
        <end position="423"/>
    </location>
</feature>
<feature type="region of interest" description="Disordered" evidence="2">
    <location>
        <begin position="197"/>
        <end position="254"/>
    </location>
</feature>
<dbReference type="SUPFAM" id="SSF102848">
    <property type="entry name" value="NSFL1 (p97 ATPase) cofactor p47, SEP domain"/>
    <property type="match status" value="1"/>
</dbReference>
<reference evidence="5 6" key="1">
    <citation type="journal article" date="2024" name="G3 (Bethesda)">
        <title>Genome assembly of Hibiscus sabdariffa L. provides insights into metabolisms of medicinal natural products.</title>
        <authorList>
            <person name="Kim T."/>
        </authorList>
    </citation>
    <scope>NUCLEOTIDE SEQUENCE [LARGE SCALE GENOMIC DNA]</scope>
    <source>
        <strain evidence="5">TK-2024</strain>
        <tissue evidence="5">Old leaves</tissue>
    </source>
</reference>
<feature type="region of interest" description="Disordered" evidence="2">
    <location>
        <begin position="273"/>
        <end position="308"/>
    </location>
</feature>
<dbReference type="Pfam" id="PF00789">
    <property type="entry name" value="UBX"/>
    <property type="match status" value="1"/>
</dbReference>
<dbReference type="Gene3D" id="3.10.20.90">
    <property type="entry name" value="Phosphatidylinositol 3-kinase Catalytic Subunit, Chain A, domain 1"/>
    <property type="match status" value="1"/>
</dbReference>
<evidence type="ECO:0000259" key="3">
    <source>
        <dbReference type="PROSITE" id="PS50033"/>
    </source>
</evidence>
<dbReference type="SMART" id="SM00166">
    <property type="entry name" value="UBX"/>
    <property type="match status" value="1"/>
</dbReference>
<evidence type="ECO:0000313" key="5">
    <source>
        <dbReference type="EMBL" id="KAK9022999.1"/>
    </source>
</evidence>
<dbReference type="Proteomes" id="UP001396334">
    <property type="component" value="Unassembled WGS sequence"/>
</dbReference>
<feature type="domain" description="SEP" evidence="4">
    <location>
        <begin position="311"/>
        <end position="375"/>
    </location>
</feature>
<sequence>MSFVTAVIRKKSGVSYFLEDVMALSSIANLQTGLHFNVGSHELHPSQGLPWLTLFLSTIWQLWKARNDLVFNDAPFNTAILLQRSVLWTRYYSEKITIAAPAQSPCSSAVHWKPPDLGWVCLTTDGAVSLGTGIGSMGGVFRADDGSWITGFNKTIGVVCPLQTERHLTPALLFEPLLGRVTEDGRLNFNGFDATTKSMASRDKKPAKPSSSRAGGIRTLSDLNRPSGHDSDSDSDDPQEYYTGGEKSGMLVQDPSKKNDVDEIFNQARQLGAVEGPLEHPRPASSSTSFTGTGRLLSGETVPSAPQQPDSVIHNIVFWTDGFTVDDGPLRRLDDPENAPFLESIRKSECPKELEPADRRSSVHVNLIKRDEKFPEPERKRQIAFQGVGRTLGSSSSSESHEPTLRSSPPNSAPNPSSGLVVDESLPSTSIQLRLADGTRLITRFNLHHSVDDIRFFINASRPGSATNYQLQIMGFPPKLLTDSTQTVEQAGLANSVVIQKF</sequence>
<name>A0ABR2SDH4_9ROSI</name>
<dbReference type="PANTHER" id="PTHR23333">
    <property type="entry name" value="UBX DOMAIN CONTAINING PROTEIN"/>
    <property type="match status" value="1"/>
</dbReference>
<dbReference type="InterPro" id="IPR001012">
    <property type="entry name" value="UBX_dom"/>
</dbReference>
<gene>
    <name evidence="5" type="ORF">V6N11_003234</name>
</gene>
<dbReference type="SUPFAM" id="SSF54236">
    <property type="entry name" value="Ubiquitin-like"/>
    <property type="match status" value="1"/>
</dbReference>
<dbReference type="InterPro" id="IPR036241">
    <property type="entry name" value="NSFL1C_SEP_dom_sf"/>
</dbReference>
<evidence type="ECO:0000256" key="2">
    <source>
        <dbReference type="SAM" id="MobiDB-lite"/>
    </source>
</evidence>
<dbReference type="EMBL" id="JBBPBN010000015">
    <property type="protein sequence ID" value="KAK9022999.1"/>
    <property type="molecule type" value="Genomic_DNA"/>
</dbReference>
<keyword evidence="1" id="KW-0833">Ubl conjugation pathway</keyword>
<dbReference type="PROSITE" id="PS50033">
    <property type="entry name" value="UBX"/>
    <property type="match status" value="1"/>
</dbReference>
<evidence type="ECO:0000313" key="6">
    <source>
        <dbReference type="Proteomes" id="UP001396334"/>
    </source>
</evidence>
<dbReference type="PANTHER" id="PTHR23333:SF20">
    <property type="entry name" value="NSFL1 COFACTOR P47"/>
    <property type="match status" value="1"/>
</dbReference>
<keyword evidence="6" id="KW-1185">Reference proteome</keyword>
<accession>A0ABR2SDH4</accession>
<dbReference type="InterPro" id="IPR029071">
    <property type="entry name" value="Ubiquitin-like_domsf"/>
</dbReference>
<dbReference type="Pfam" id="PF08059">
    <property type="entry name" value="SEP"/>
    <property type="match status" value="1"/>
</dbReference>
<dbReference type="SMART" id="SM00553">
    <property type="entry name" value="SEP"/>
    <property type="match status" value="1"/>
</dbReference>
<evidence type="ECO:0000259" key="4">
    <source>
        <dbReference type="PROSITE" id="PS51399"/>
    </source>
</evidence>
<protein>
    <submittedName>
        <fullName evidence="5">Uncharacterized protein</fullName>
    </submittedName>
</protein>
<evidence type="ECO:0000256" key="1">
    <source>
        <dbReference type="ARBA" id="ARBA00022786"/>
    </source>
</evidence>
<feature type="domain" description="UBX" evidence="3">
    <location>
        <begin position="424"/>
        <end position="501"/>
    </location>
</feature>